<feature type="transmembrane region" description="Helical" evidence="9">
    <location>
        <begin position="235"/>
        <end position="261"/>
    </location>
</feature>
<dbReference type="PANTHER" id="PTHR24235">
    <property type="entry name" value="NEUROPEPTIDE Y RECEPTOR"/>
    <property type="match status" value="1"/>
</dbReference>
<evidence type="ECO:0000256" key="8">
    <source>
        <dbReference type="ARBA" id="ARBA00023224"/>
    </source>
</evidence>
<dbReference type="EMBL" id="JASPKZ010008388">
    <property type="protein sequence ID" value="KAJ9579510.1"/>
    <property type="molecule type" value="Genomic_DNA"/>
</dbReference>
<organism evidence="11 12">
    <name type="scientific">Diploptera punctata</name>
    <name type="common">Pacific beetle cockroach</name>
    <dbReference type="NCBI Taxonomy" id="6984"/>
    <lineage>
        <taxon>Eukaryota</taxon>
        <taxon>Metazoa</taxon>
        <taxon>Ecdysozoa</taxon>
        <taxon>Arthropoda</taxon>
        <taxon>Hexapoda</taxon>
        <taxon>Insecta</taxon>
        <taxon>Pterygota</taxon>
        <taxon>Neoptera</taxon>
        <taxon>Polyneoptera</taxon>
        <taxon>Dictyoptera</taxon>
        <taxon>Blattodea</taxon>
        <taxon>Blaberoidea</taxon>
        <taxon>Blaberidae</taxon>
        <taxon>Diplopterinae</taxon>
        <taxon>Diploptera</taxon>
    </lineage>
</organism>
<keyword evidence="8" id="KW-0807">Transducer</keyword>
<dbReference type="GO" id="GO:0016020">
    <property type="term" value="C:membrane"/>
    <property type="evidence" value="ECO:0007669"/>
    <property type="project" value="UniProtKB-SubCell"/>
</dbReference>
<dbReference type="PRINTS" id="PR00237">
    <property type="entry name" value="GPCRRHODOPSN"/>
</dbReference>
<evidence type="ECO:0000313" key="12">
    <source>
        <dbReference type="Proteomes" id="UP001233999"/>
    </source>
</evidence>
<dbReference type="Pfam" id="PF00001">
    <property type="entry name" value="7tm_1"/>
    <property type="match status" value="1"/>
</dbReference>
<feature type="transmembrane region" description="Helical" evidence="9">
    <location>
        <begin position="191"/>
        <end position="214"/>
    </location>
</feature>
<feature type="domain" description="G-protein coupled receptors family 1 profile" evidence="10">
    <location>
        <begin position="92"/>
        <end position="310"/>
    </location>
</feature>
<proteinExistence type="inferred from homology"/>
<dbReference type="GO" id="GO:0004930">
    <property type="term" value="F:G protein-coupled receptor activity"/>
    <property type="evidence" value="ECO:0007669"/>
    <property type="project" value="UniProtKB-KW"/>
</dbReference>
<evidence type="ECO:0000256" key="1">
    <source>
        <dbReference type="ARBA" id="ARBA00004141"/>
    </source>
</evidence>
<keyword evidence="3 9" id="KW-0812">Transmembrane</keyword>
<feature type="non-terminal residue" evidence="11">
    <location>
        <position position="360"/>
    </location>
</feature>
<feature type="transmembrane region" description="Helical" evidence="9">
    <location>
        <begin position="150"/>
        <end position="171"/>
    </location>
</feature>
<evidence type="ECO:0000256" key="3">
    <source>
        <dbReference type="ARBA" id="ARBA00022692"/>
    </source>
</evidence>
<evidence type="ECO:0000256" key="5">
    <source>
        <dbReference type="ARBA" id="ARBA00023040"/>
    </source>
</evidence>
<feature type="transmembrane region" description="Helical" evidence="9">
    <location>
        <begin position="79"/>
        <end position="101"/>
    </location>
</feature>
<keyword evidence="6 9" id="KW-0472">Membrane</keyword>
<name>A0AAD7ZFR0_DIPPU</name>
<keyword evidence="12" id="KW-1185">Reference proteome</keyword>
<dbReference type="PANTHER" id="PTHR24235:SF12">
    <property type="entry name" value="G-PROTEIN COUPLED RECEPTORS FAMILY 1 PROFILE DOMAIN-CONTAINING PROTEIN"/>
    <property type="match status" value="1"/>
</dbReference>
<evidence type="ECO:0000256" key="7">
    <source>
        <dbReference type="ARBA" id="ARBA00023170"/>
    </source>
</evidence>
<comment type="subcellular location">
    <subcellularLocation>
        <location evidence="1">Membrane</location>
        <topology evidence="1">Multi-pass membrane protein</topology>
    </subcellularLocation>
</comment>
<keyword evidence="4 9" id="KW-1133">Transmembrane helix</keyword>
<dbReference type="InterPro" id="IPR017452">
    <property type="entry name" value="GPCR_Rhodpsn_7TM"/>
</dbReference>
<comment type="similarity">
    <text evidence="2">Belongs to the G-protein coupled receptor 1 family.</text>
</comment>
<protein>
    <recommendedName>
        <fullName evidence="10">G-protein coupled receptors family 1 profile domain-containing protein</fullName>
    </recommendedName>
</protein>
<accession>A0AAD7ZFR0</accession>
<evidence type="ECO:0000256" key="6">
    <source>
        <dbReference type="ARBA" id="ARBA00023136"/>
    </source>
</evidence>
<reference evidence="11" key="2">
    <citation type="submission" date="2023-05" db="EMBL/GenBank/DDBJ databases">
        <authorList>
            <person name="Fouks B."/>
        </authorList>
    </citation>
    <scope>NUCLEOTIDE SEQUENCE</scope>
    <source>
        <strain evidence="11">Stay&amp;Tobe</strain>
        <tissue evidence="11">Testes</tissue>
    </source>
</reference>
<dbReference type="SUPFAM" id="SSF81321">
    <property type="entry name" value="Family A G protein-coupled receptor-like"/>
    <property type="match status" value="1"/>
</dbReference>
<feature type="transmembrane region" description="Helical" evidence="9">
    <location>
        <begin position="113"/>
        <end position="138"/>
    </location>
</feature>
<dbReference type="Gene3D" id="1.20.1070.10">
    <property type="entry name" value="Rhodopsin 7-helix transmembrane proteins"/>
    <property type="match status" value="1"/>
</dbReference>
<reference evidence="11" key="1">
    <citation type="journal article" date="2023" name="IScience">
        <title>Live-bearing cockroach genome reveals convergent evolutionary mechanisms linked to viviparity in insects and beyond.</title>
        <authorList>
            <person name="Fouks B."/>
            <person name="Harrison M.C."/>
            <person name="Mikhailova A.A."/>
            <person name="Marchal E."/>
            <person name="English S."/>
            <person name="Carruthers M."/>
            <person name="Jennings E.C."/>
            <person name="Chiamaka E.L."/>
            <person name="Frigard R.A."/>
            <person name="Pippel M."/>
            <person name="Attardo G.M."/>
            <person name="Benoit J.B."/>
            <person name="Bornberg-Bauer E."/>
            <person name="Tobe S.S."/>
        </authorList>
    </citation>
    <scope>NUCLEOTIDE SEQUENCE</scope>
    <source>
        <strain evidence="11">Stay&amp;Tobe</strain>
    </source>
</reference>
<dbReference type="Proteomes" id="UP001233999">
    <property type="component" value="Unassembled WGS sequence"/>
</dbReference>
<keyword evidence="5" id="KW-0297">G-protein coupled receptor</keyword>
<sequence>KRGQKSFRKKMCISLHPPINSSCNSSFVDKFIFVEVDIYSGYHLYTLRNASFDDIDYKDYEFPNEIWIRKPDWEVGLKGAAFLAVVLLGVVGNALLLSIVLRNRSIHTPTNLLIANMAAADLATLLILPWIFFCIDCFQNYVLGEVGCRAQGFAECALLLTGVINLVAVSYDRLTAIVTPLEARLTIHGTHIVMATTWVTGALLGLPLIFLRIYRISNPQQFKMYCTEETVVMPIYWYVVIVFVVWLPLAVMTICYTGLFIKIQDAYSAMWFVSHYLITVNAALNPVIYGLTNETFRRAFRTTMIAKFLFGASATVSLPRMPRKPVQRQESKHLGLQNPDLNHWFVVPKQKKTITTDCYI</sequence>
<keyword evidence="7" id="KW-0675">Receptor</keyword>
<comment type="caution">
    <text evidence="11">The sequence shown here is derived from an EMBL/GenBank/DDBJ whole genome shotgun (WGS) entry which is preliminary data.</text>
</comment>
<gene>
    <name evidence="11" type="ORF">L9F63_004829</name>
</gene>
<dbReference type="PROSITE" id="PS50262">
    <property type="entry name" value="G_PROTEIN_RECEP_F1_2"/>
    <property type="match status" value="1"/>
</dbReference>
<evidence type="ECO:0000313" key="11">
    <source>
        <dbReference type="EMBL" id="KAJ9579510.1"/>
    </source>
</evidence>
<feature type="transmembrane region" description="Helical" evidence="9">
    <location>
        <begin position="273"/>
        <end position="291"/>
    </location>
</feature>
<evidence type="ECO:0000259" key="10">
    <source>
        <dbReference type="PROSITE" id="PS50262"/>
    </source>
</evidence>
<dbReference type="InterPro" id="IPR000276">
    <property type="entry name" value="GPCR_Rhodpsn"/>
</dbReference>
<evidence type="ECO:0000256" key="9">
    <source>
        <dbReference type="SAM" id="Phobius"/>
    </source>
</evidence>
<evidence type="ECO:0000256" key="2">
    <source>
        <dbReference type="ARBA" id="ARBA00010663"/>
    </source>
</evidence>
<dbReference type="AlphaFoldDB" id="A0AAD7ZFR0"/>
<evidence type="ECO:0000256" key="4">
    <source>
        <dbReference type="ARBA" id="ARBA00022989"/>
    </source>
</evidence>